<accession>A0ABD0Y7V7</accession>
<feature type="region of interest" description="Disordered" evidence="1">
    <location>
        <begin position="166"/>
        <end position="197"/>
    </location>
</feature>
<protein>
    <submittedName>
        <fullName evidence="2">Uncharacterized protein</fullName>
    </submittedName>
</protein>
<organism evidence="2 3">
    <name type="scientific">Ranatra chinensis</name>
    <dbReference type="NCBI Taxonomy" id="642074"/>
    <lineage>
        <taxon>Eukaryota</taxon>
        <taxon>Metazoa</taxon>
        <taxon>Ecdysozoa</taxon>
        <taxon>Arthropoda</taxon>
        <taxon>Hexapoda</taxon>
        <taxon>Insecta</taxon>
        <taxon>Pterygota</taxon>
        <taxon>Neoptera</taxon>
        <taxon>Paraneoptera</taxon>
        <taxon>Hemiptera</taxon>
        <taxon>Heteroptera</taxon>
        <taxon>Panheteroptera</taxon>
        <taxon>Nepomorpha</taxon>
        <taxon>Nepidae</taxon>
        <taxon>Ranatrinae</taxon>
        <taxon>Ranatra</taxon>
    </lineage>
</organism>
<dbReference type="Proteomes" id="UP001558652">
    <property type="component" value="Unassembled WGS sequence"/>
</dbReference>
<dbReference type="AlphaFoldDB" id="A0ABD0Y7V7"/>
<proteinExistence type="predicted"/>
<dbReference type="EMBL" id="JBFDAA010000013">
    <property type="protein sequence ID" value="KAL1122734.1"/>
    <property type="molecule type" value="Genomic_DNA"/>
</dbReference>
<keyword evidence="3" id="KW-1185">Reference proteome</keyword>
<comment type="caution">
    <text evidence="2">The sequence shown here is derived from an EMBL/GenBank/DDBJ whole genome shotgun (WGS) entry which is preliminary data.</text>
</comment>
<name>A0ABD0Y7V7_9HEMI</name>
<feature type="compositionally biased region" description="Polar residues" evidence="1">
    <location>
        <begin position="170"/>
        <end position="181"/>
    </location>
</feature>
<reference evidence="2 3" key="1">
    <citation type="submission" date="2024-07" db="EMBL/GenBank/DDBJ databases">
        <title>Chromosome-level genome assembly of the water stick insect Ranatra chinensis (Heteroptera: Nepidae).</title>
        <authorList>
            <person name="Liu X."/>
        </authorList>
    </citation>
    <scope>NUCLEOTIDE SEQUENCE [LARGE SCALE GENOMIC DNA]</scope>
    <source>
        <strain evidence="2">Cailab_2021Rc</strain>
        <tissue evidence="2">Muscle</tissue>
    </source>
</reference>
<evidence type="ECO:0000313" key="2">
    <source>
        <dbReference type="EMBL" id="KAL1122734.1"/>
    </source>
</evidence>
<sequence length="261" mass="29118">MELILNSERSPETADDAALLAILQKEDWWGEGQALFTRTGEYILKEENDSATEACEDDPPSSLLDQAGFSLEEALQLVGLNEDTFELPETAAVPARELAVVVEGAKEEVGQETADSPLTDETSLQEDLDLLAEMIHAPNYHHSRSLQCVDPNRFRLIAGMTPAHDRHTSSRYMSYDPNSTSEDGDWSKPVRTNEQGPHPTINYTYSFLLENRIRESFPGPPSFRPSWWVQAMSAWVQGAVRGIDAIVEMHQGASRIIRTSD</sequence>
<gene>
    <name evidence="2" type="ORF">AAG570_003061</name>
</gene>
<evidence type="ECO:0000313" key="3">
    <source>
        <dbReference type="Proteomes" id="UP001558652"/>
    </source>
</evidence>
<evidence type="ECO:0000256" key="1">
    <source>
        <dbReference type="SAM" id="MobiDB-lite"/>
    </source>
</evidence>